<dbReference type="InterPro" id="IPR043129">
    <property type="entry name" value="ATPase_NBD"/>
</dbReference>
<comment type="caution">
    <text evidence="1">The sequence shown here is derived from an EMBL/GenBank/DDBJ whole genome shotgun (WGS) entry which is preliminary data.</text>
</comment>
<dbReference type="Gene3D" id="3.30.420.40">
    <property type="match status" value="4"/>
</dbReference>
<dbReference type="Pfam" id="PF11104">
    <property type="entry name" value="PilM_2"/>
    <property type="match status" value="1"/>
</dbReference>
<dbReference type="PANTHER" id="PTHR32432">
    <property type="entry name" value="CELL DIVISION PROTEIN FTSA-RELATED"/>
    <property type="match status" value="1"/>
</dbReference>
<dbReference type="EMBL" id="MHSA01000011">
    <property type="protein sequence ID" value="OHA34559.1"/>
    <property type="molecule type" value="Genomic_DNA"/>
</dbReference>
<accession>A0A1G2NGG3</accession>
<name>A0A1G2NGG3_9BACT</name>
<dbReference type="Proteomes" id="UP000177797">
    <property type="component" value="Unassembled WGS sequence"/>
</dbReference>
<dbReference type="InterPro" id="IPR050696">
    <property type="entry name" value="FtsA/MreB"/>
</dbReference>
<gene>
    <name evidence="1" type="ORF">A2938_03345</name>
</gene>
<dbReference type="SUPFAM" id="SSF53067">
    <property type="entry name" value="Actin-like ATPase domain"/>
    <property type="match status" value="1"/>
</dbReference>
<dbReference type="PANTHER" id="PTHR32432:SF3">
    <property type="entry name" value="ETHANOLAMINE UTILIZATION PROTEIN EUTJ"/>
    <property type="match status" value="1"/>
</dbReference>
<dbReference type="AlphaFoldDB" id="A0A1G2NGG3"/>
<evidence type="ECO:0000313" key="2">
    <source>
        <dbReference type="Proteomes" id="UP000177797"/>
    </source>
</evidence>
<organism evidence="1 2">
    <name type="scientific">Candidatus Taylorbacteria bacterium RIFCSPLOWO2_01_FULL_48_100</name>
    <dbReference type="NCBI Taxonomy" id="1802322"/>
    <lineage>
        <taxon>Bacteria</taxon>
        <taxon>Candidatus Tayloriibacteriota</taxon>
    </lineage>
</organism>
<proteinExistence type="predicted"/>
<sequence length="326" mass="35156">MVNALMKLFTPPRFLAMPAPGIEISDAFVRALSFSGAPGNLRVAWWEETALPTGAVVGGVISDKKAVIEILKKMRSAHRFSFAHIALPEQQVYLFEMSAPVVSNEETHAAIELRLEEHVPVRSTEAVFDFDMQRANAGAPGVERLFRVAVASRRTSEMYASVCEEAGIAPLSFDSEANAVARAVVGIHDPRAILVAHLSEDDTGLYIVSDGAVRFASTVPLSAEKLASDPAAQEALASEAARVCSFWEAHRDKKSRAIESVVACGRGAAFPRILSALSSTLHITAEPALVWGNAFSLERTVPSLPRDESLRFSVPAGLALRSFIYV</sequence>
<evidence type="ECO:0000313" key="1">
    <source>
        <dbReference type="EMBL" id="OHA34559.1"/>
    </source>
</evidence>
<protein>
    <recommendedName>
        <fullName evidence="3">SHS2 domain-containing protein</fullName>
    </recommendedName>
</protein>
<reference evidence="1 2" key="1">
    <citation type="journal article" date="2016" name="Nat. Commun.">
        <title>Thousands of microbial genomes shed light on interconnected biogeochemical processes in an aquifer system.</title>
        <authorList>
            <person name="Anantharaman K."/>
            <person name="Brown C.T."/>
            <person name="Hug L.A."/>
            <person name="Sharon I."/>
            <person name="Castelle C.J."/>
            <person name="Probst A.J."/>
            <person name="Thomas B.C."/>
            <person name="Singh A."/>
            <person name="Wilkins M.J."/>
            <person name="Karaoz U."/>
            <person name="Brodie E.L."/>
            <person name="Williams K.H."/>
            <person name="Hubbard S.S."/>
            <person name="Banfield J.F."/>
        </authorList>
    </citation>
    <scope>NUCLEOTIDE SEQUENCE [LARGE SCALE GENOMIC DNA]</scope>
</reference>
<dbReference type="InterPro" id="IPR005883">
    <property type="entry name" value="PilM"/>
</dbReference>
<dbReference type="Gene3D" id="3.30.1490.300">
    <property type="match status" value="1"/>
</dbReference>
<evidence type="ECO:0008006" key="3">
    <source>
        <dbReference type="Google" id="ProtNLM"/>
    </source>
</evidence>